<protein>
    <recommendedName>
        <fullName evidence="3">Transposase</fullName>
    </recommendedName>
</protein>
<evidence type="ECO:0008006" key="3">
    <source>
        <dbReference type="Google" id="ProtNLM"/>
    </source>
</evidence>
<gene>
    <name evidence="1" type="ORF">J2125_002540</name>
</gene>
<sequence length="70" mass="8418">MGFSEMQNKTVVWFDNLHWINALSYQAKLIFTLAINVIKRGMRFCYKIWFFCWRKIFSFLAEMHIAGAYA</sequence>
<name>A0ABS4PBQ6_9GAMM</name>
<dbReference type="Proteomes" id="UP001195624">
    <property type="component" value="Unassembled WGS sequence"/>
</dbReference>
<evidence type="ECO:0000313" key="2">
    <source>
        <dbReference type="Proteomes" id="UP001195624"/>
    </source>
</evidence>
<proteinExistence type="predicted"/>
<dbReference type="RefSeq" id="WP_017801652.1">
    <property type="nucleotide sequence ID" value="NZ_JAGGMQ010000001.1"/>
</dbReference>
<reference evidence="2" key="1">
    <citation type="submission" date="2023-07" db="EMBL/GenBank/DDBJ databases">
        <title>Genome mining of underrepresented organisms for secondary metabolites.</title>
        <authorList>
            <person name="D'Agostino P.M."/>
        </authorList>
    </citation>
    <scope>NUCLEOTIDE SEQUENCE [LARGE SCALE GENOMIC DNA]</scope>
    <source>
        <strain evidence="2">WS4403</strain>
    </source>
</reference>
<accession>A0ABS4PBQ6</accession>
<dbReference type="EMBL" id="JAGGMQ010000001">
    <property type="protein sequence ID" value="MBP2169348.1"/>
    <property type="molecule type" value="Genomic_DNA"/>
</dbReference>
<organism evidence="1 2">
    <name type="scientific">Winslowiella toletana</name>
    <dbReference type="NCBI Taxonomy" id="92490"/>
    <lineage>
        <taxon>Bacteria</taxon>
        <taxon>Pseudomonadati</taxon>
        <taxon>Pseudomonadota</taxon>
        <taxon>Gammaproteobacteria</taxon>
        <taxon>Enterobacterales</taxon>
        <taxon>Erwiniaceae</taxon>
        <taxon>Winslowiella</taxon>
    </lineage>
</organism>
<evidence type="ECO:0000313" key="1">
    <source>
        <dbReference type="EMBL" id="MBP2169348.1"/>
    </source>
</evidence>
<keyword evidence="2" id="KW-1185">Reference proteome</keyword>
<comment type="caution">
    <text evidence="1">The sequence shown here is derived from an EMBL/GenBank/DDBJ whole genome shotgun (WGS) entry which is preliminary data.</text>
</comment>